<reference evidence="1" key="1">
    <citation type="journal article" date="2019" name="Sci. Rep.">
        <title>Draft genome of Tanacetum cinerariifolium, the natural source of mosquito coil.</title>
        <authorList>
            <person name="Yamashiro T."/>
            <person name="Shiraishi A."/>
            <person name="Satake H."/>
            <person name="Nakayama K."/>
        </authorList>
    </citation>
    <scope>NUCLEOTIDE SEQUENCE</scope>
</reference>
<evidence type="ECO:0000313" key="1">
    <source>
        <dbReference type="EMBL" id="GFA88125.1"/>
    </source>
</evidence>
<dbReference type="AlphaFoldDB" id="A0A699KCQ3"/>
<organism evidence="1">
    <name type="scientific">Tanacetum cinerariifolium</name>
    <name type="common">Dalmatian daisy</name>
    <name type="synonym">Chrysanthemum cinerariifolium</name>
    <dbReference type="NCBI Taxonomy" id="118510"/>
    <lineage>
        <taxon>Eukaryota</taxon>
        <taxon>Viridiplantae</taxon>
        <taxon>Streptophyta</taxon>
        <taxon>Embryophyta</taxon>
        <taxon>Tracheophyta</taxon>
        <taxon>Spermatophyta</taxon>
        <taxon>Magnoliopsida</taxon>
        <taxon>eudicotyledons</taxon>
        <taxon>Gunneridae</taxon>
        <taxon>Pentapetalae</taxon>
        <taxon>asterids</taxon>
        <taxon>campanulids</taxon>
        <taxon>Asterales</taxon>
        <taxon>Asteraceae</taxon>
        <taxon>Asteroideae</taxon>
        <taxon>Anthemideae</taxon>
        <taxon>Anthemidinae</taxon>
        <taxon>Tanacetum</taxon>
    </lineage>
</organism>
<comment type="caution">
    <text evidence="1">The sequence shown here is derived from an EMBL/GenBank/DDBJ whole genome shotgun (WGS) entry which is preliminary data.</text>
</comment>
<dbReference type="EMBL" id="BKCJ010506421">
    <property type="protein sequence ID" value="GFA88125.1"/>
    <property type="molecule type" value="Genomic_DNA"/>
</dbReference>
<gene>
    <name evidence="1" type="ORF">Tci_660097</name>
</gene>
<proteinExistence type="predicted"/>
<evidence type="ECO:0008006" key="2">
    <source>
        <dbReference type="Google" id="ProtNLM"/>
    </source>
</evidence>
<protein>
    <recommendedName>
        <fullName evidence="2">Reverse transcriptase domain-containing protein</fullName>
    </recommendedName>
</protein>
<name>A0A699KCQ3_TANCI</name>
<sequence length="223" mass="25516">MEEQKETQEVKVDNERQVVEETNETMVVTTSYDIPIITRYVVPYEPPIPFLGRLTRHAKEALVSTTIENIREIRVNLPIIKFTNQLLPKEKDPGSFIIPCSIKNVTVRNALADLGASEKIDYRWSLLDQGEPWDIGSEEEANRNRRCDIDTLSMVKPNVHWCKEILQRKGDKHGFWASCDPYDDECDGGDVPDIKENVNGNIMIFNLYSPVCFVDDKQVTGNT</sequence>
<accession>A0A699KCQ3</accession>